<dbReference type="PANTHER" id="PTHR43737:SF1">
    <property type="entry name" value="DUF1501 DOMAIN-CONTAINING PROTEIN"/>
    <property type="match status" value="1"/>
</dbReference>
<dbReference type="Pfam" id="PF07394">
    <property type="entry name" value="DUF1501"/>
    <property type="match status" value="1"/>
</dbReference>
<dbReference type="Proteomes" id="UP001485459">
    <property type="component" value="Chromosome"/>
</dbReference>
<protein>
    <submittedName>
        <fullName evidence="1">DUF1501 domain-containing protein</fullName>
    </submittedName>
</protein>
<accession>A0ABZ2YI87</accession>
<dbReference type="PANTHER" id="PTHR43737">
    <property type="entry name" value="BLL7424 PROTEIN"/>
    <property type="match status" value="1"/>
</dbReference>
<keyword evidence="2" id="KW-1185">Reference proteome</keyword>
<name>A0ABZ2YI87_9BACT</name>
<evidence type="ECO:0000313" key="1">
    <source>
        <dbReference type="EMBL" id="WZN39426.1"/>
    </source>
</evidence>
<gene>
    <name evidence="1" type="ORF">WJU16_15600</name>
</gene>
<sequence length="399" mass="44881">MLIHRRRFLQVGSLASASLMLPKFLKAMEQGQFVPPGNKVLVVIQLSGGNDGLNTIIPYRNDIYYKLRPQLGIKRNDALALNDELGIHPALKSFKNLYDDGALGVLNNVGYPNPDRSHFRSMDIWQSASDSKDYWGTGWLGRYLDAQCQGCDKPTQALEIDDTLSLAMKGNEVKGLALTDPQRLYGASNDKYFRELLAKQRHDDEHHNVDYLYKTMAETISSAGYIQQQFKTYKSKENYPNSELGKNMKTIAELIMTDINTSVYYVSHGSFDTHVGQQNQQQRLFSQLSDALEPFVADLKKNHRFDDVLVMTFSEFGRRVAQNASGGTDHGTANNMFLIGGGLKEKGVLNAGPDLTQLKDGDLQYKVDFKSVYATLLKKWLGADDKAILQQSYEHLSFI</sequence>
<reference evidence="2" key="1">
    <citation type="submission" date="2024-03" db="EMBL/GenBank/DDBJ databases">
        <title>Chitinophaga horti sp. nov., isolated from garden soil.</title>
        <authorList>
            <person name="Lee D.S."/>
            <person name="Han D.M."/>
            <person name="Baek J.H."/>
            <person name="Choi D.G."/>
            <person name="Jeon J.H."/>
            <person name="Jeon C.O."/>
        </authorList>
    </citation>
    <scope>NUCLEOTIDE SEQUENCE [LARGE SCALE GENOMIC DNA]</scope>
    <source>
        <strain evidence="2">GPA1</strain>
    </source>
</reference>
<dbReference type="EMBL" id="CP149822">
    <property type="protein sequence ID" value="WZN39426.1"/>
    <property type="molecule type" value="Genomic_DNA"/>
</dbReference>
<organism evidence="1 2">
    <name type="scientific">Chitinophaga pollutisoli</name>
    <dbReference type="NCBI Taxonomy" id="3133966"/>
    <lineage>
        <taxon>Bacteria</taxon>
        <taxon>Pseudomonadati</taxon>
        <taxon>Bacteroidota</taxon>
        <taxon>Chitinophagia</taxon>
        <taxon>Chitinophagales</taxon>
        <taxon>Chitinophagaceae</taxon>
        <taxon>Chitinophaga</taxon>
    </lineage>
</organism>
<evidence type="ECO:0000313" key="2">
    <source>
        <dbReference type="Proteomes" id="UP001485459"/>
    </source>
</evidence>
<proteinExistence type="predicted"/>
<dbReference type="InterPro" id="IPR010869">
    <property type="entry name" value="DUF1501"/>
</dbReference>
<dbReference type="RefSeq" id="WP_341834414.1">
    <property type="nucleotide sequence ID" value="NZ_CP149822.1"/>
</dbReference>